<evidence type="ECO:0000256" key="2">
    <source>
        <dbReference type="SAM" id="Phobius"/>
    </source>
</evidence>
<accession>A0A6G4VGI6</accession>
<name>A0A6G4VGI6_9ACTN</name>
<feature type="transmembrane region" description="Helical" evidence="2">
    <location>
        <begin position="263"/>
        <end position="281"/>
    </location>
</feature>
<sequence length="587" mass="63463">MVSAAELSPARQDDPAAGPRKEPFRQVKGFWRRHRVPLLATLPTVPLYVVWFAFLATGGGDLAAQEAWAEFASRHGDSAYSLFWYGGMHTANYSLISPYLMAAFGVRTVTVVAGLLASWLAAVLFVRTGIRRPLGPALLASLALWCNVASGRTTFALGVAFGLAACVLLTRERRLPLAVAYAGLATMASPVAGLFLAVAGAGYALVRDRGRAAALLVPPFVVVAATTLLFPFTGEQLMPASRIWPPVLFGVVLLTFAPRRWGVLRWGGLVYAVGTLLTYLIPSPIGTNVERLAELFAPAALLAALSAPLEGRFDSCGPSVAGRSPKFSASLEPGGTPIAAEPHMSQSRAPYGARYRRFALTVALILSVTWVGTKTADDLRVSTSVPTWAADTRGVVRALDRLGAERTRVEVVPARNHREATALAPHVNLARGWNRQLDIERGRLFYDGTFSETTYRAWLDRWAVGFVVLPAGKPDGFAEDEARLVRSRPAWLEPVWQDVHWRVFRVRDAVPLVSPPASVVRASSAEVVVRMPRPGSVTVRIAYSPWLYAEGGCLEKRGEFTRLTVTEPGVFRISSGYGPSPGPAPRC</sequence>
<keyword evidence="2" id="KW-1133">Transmembrane helix</keyword>
<keyword evidence="4" id="KW-1185">Reference proteome</keyword>
<feature type="transmembrane region" description="Helical" evidence="2">
    <location>
        <begin position="137"/>
        <end position="170"/>
    </location>
</feature>
<keyword evidence="2" id="KW-0472">Membrane</keyword>
<dbReference type="EMBL" id="JAAKZY010000169">
    <property type="protein sequence ID" value="NGO13081.1"/>
    <property type="molecule type" value="Genomic_DNA"/>
</dbReference>
<comment type="caution">
    <text evidence="3">The sequence shown here is derived from an EMBL/GenBank/DDBJ whole genome shotgun (WGS) entry which is preliminary data.</text>
</comment>
<evidence type="ECO:0000313" key="4">
    <source>
        <dbReference type="Proteomes" id="UP000472335"/>
    </source>
</evidence>
<evidence type="ECO:0000313" key="3">
    <source>
        <dbReference type="EMBL" id="NGO13081.1"/>
    </source>
</evidence>
<feature type="transmembrane region" description="Helical" evidence="2">
    <location>
        <begin position="182"/>
        <end position="206"/>
    </location>
</feature>
<feature type="transmembrane region" description="Helical" evidence="2">
    <location>
        <begin position="99"/>
        <end position="125"/>
    </location>
</feature>
<proteinExistence type="predicted"/>
<feature type="compositionally biased region" description="Basic and acidic residues" evidence="1">
    <location>
        <begin position="11"/>
        <end position="21"/>
    </location>
</feature>
<protein>
    <submittedName>
        <fullName evidence="3">Uncharacterized protein</fullName>
    </submittedName>
</protein>
<feature type="transmembrane region" description="Helical" evidence="2">
    <location>
        <begin position="239"/>
        <end position="256"/>
    </location>
</feature>
<feature type="transmembrane region" description="Helical" evidence="2">
    <location>
        <begin position="213"/>
        <end position="233"/>
    </location>
</feature>
<evidence type="ECO:0000256" key="1">
    <source>
        <dbReference type="SAM" id="MobiDB-lite"/>
    </source>
</evidence>
<reference evidence="3 4" key="1">
    <citation type="submission" date="2020-02" db="EMBL/GenBank/DDBJ databases">
        <title>Whole-genome analyses of novel actinobacteria.</title>
        <authorList>
            <person name="Sahin N."/>
            <person name="Gencbay T."/>
        </authorList>
    </citation>
    <scope>NUCLEOTIDE SEQUENCE [LARGE SCALE GENOMIC DNA]</scope>
    <source>
        <strain evidence="3 4">HC44</strain>
    </source>
</reference>
<feature type="region of interest" description="Disordered" evidence="1">
    <location>
        <begin position="1"/>
        <end position="21"/>
    </location>
</feature>
<feature type="transmembrane region" description="Helical" evidence="2">
    <location>
        <begin position="36"/>
        <end position="56"/>
    </location>
</feature>
<organism evidence="3 4">
    <name type="scientific">Streptomyces scabichelini</name>
    <dbReference type="NCBI Taxonomy" id="2711217"/>
    <lineage>
        <taxon>Bacteria</taxon>
        <taxon>Bacillati</taxon>
        <taxon>Actinomycetota</taxon>
        <taxon>Actinomycetes</taxon>
        <taxon>Kitasatosporales</taxon>
        <taxon>Streptomycetaceae</taxon>
        <taxon>Streptomyces</taxon>
    </lineage>
</organism>
<dbReference type="AlphaFoldDB" id="A0A6G4VGI6"/>
<gene>
    <name evidence="3" type="ORF">G5C60_37145</name>
</gene>
<keyword evidence="2" id="KW-0812">Transmembrane</keyword>
<dbReference type="Proteomes" id="UP000472335">
    <property type="component" value="Unassembled WGS sequence"/>
</dbReference>